<evidence type="ECO:0000313" key="2">
    <source>
        <dbReference type="WBParaSite" id="RSKR_0001166000.1"/>
    </source>
</evidence>
<reference evidence="2" key="1">
    <citation type="submission" date="2016-11" db="UniProtKB">
        <authorList>
            <consortium name="WormBaseParasite"/>
        </authorList>
    </citation>
    <scope>IDENTIFICATION</scope>
    <source>
        <strain evidence="2">KR3021</strain>
    </source>
</reference>
<evidence type="ECO:0000313" key="1">
    <source>
        <dbReference type="Proteomes" id="UP000095286"/>
    </source>
</evidence>
<accession>A0AC35UHF5</accession>
<dbReference type="Proteomes" id="UP000095286">
    <property type="component" value="Unplaced"/>
</dbReference>
<organism evidence="1 2">
    <name type="scientific">Rhabditophanes sp. KR3021</name>
    <dbReference type="NCBI Taxonomy" id="114890"/>
    <lineage>
        <taxon>Eukaryota</taxon>
        <taxon>Metazoa</taxon>
        <taxon>Ecdysozoa</taxon>
        <taxon>Nematoda</taxon>
        <taxon>Chromadorea</taxon>
        <taxon>Rhabditida</taxon>
        <taxon>Tylenchina</taxon>
        <taxon>Panagrolaimomorpha</taxon>
        <taxon>Strongyloidoidea</taxon>
        <taxon>Alloionematidae</taxon>
        <taxon>Rhabditophanes</taxon>
    </lineage>
</organism>
<proteinExistence type="predicted"/>
<protein>
    <submittedName>
        <fullName evidence="2">DUF5405 domain-containing protein</fullName>
    </submittedName>
</protein>
<name>A0AC35UHF5_9BILA</name>
<dbReference type="WBParaSite" id="RSKR_0001166000.1">
    <property type="protein sequence ID" value="RSKR_0001166000.1"/>
    <property type="gene ID" value="RSKR_0001166000"/>
</dbReference>
<sequence>MIKTKNNEYGGARIYNAAHEFVRYYAHNGEIISKLRGNGLLSTKKDAIVKSCGQCLAEGKEEIVEVRFFKLNGQLGYPAEAVLALGRIYIATFEDSLNLKMRNISSEFASDLKPRNWVYT</sequence>